<gene>
    <name evidence="2" type="ORF">SAMN05216167_11866</name>
</gene>
<dbReference type="OrthoDB" id="5457281at2"/>
<dbReference type="EMBL" id="FOLQ01000018">
    <property type="protein sequence ID" value="SFE72234.1"/>
    <property type="molecule type" value="Genomic_DNA"/>
</dbReference>
<accession>A0A1I2CVE5</accession>
<reference evidence="2 3" key="1">
    <citation type="submission" date="2016-10" db="EMBL/GenBank/DDBJ databases">
        <authorList>
            <person name="de Groot N.N."/>
        </authorList>
    </citation>
    <scope>NUCLEOTIDE SEQUENCE [LARGE SCALE GENOMIC DNA]</scope>
    <source>
        <strain evidence="2 3">DSM 26130</strain>
    </source>
</reference>
<dbReference type="RefSeq" id="WP_093832555.1">
    <property type="nucleotide sequence ID" value="NZ_FOLQ01000018.1"/>
</dbReference>
<keyword evidence="1" id="KW-0812">Transmembrane</keyword>
<protein>
    <submittedName>
        <fullName evidence="2">Uncharacterized protein</fullName>
    </submittedName>
</protein>
<evidence type="ECO:0000256" key="1">
    <source>
        <dbReference type="SAM" id="Phobius"/>
    </source>
</evidence>
<name>A0A1I2CVE5_9BACT</name>
<proteinExistence type="predicted"/>
<feature type="transmembrane region" description="Helical" evidence="1">
    <location>
        <begin position="204"/>
        <end position="222"/>
    </location>
</feature>
<feature type="transmembrane region" description="Helical" evidence="1">
    <location>
        <begin position="84"/>
        <end position="106"/>
    </location>
</feature>
<evidence type="ECO:0000313" key="3">
    <source>
        <dbReference type="Proteomes" id="UP000198598"/>
    </source>
</evidence>
<feature type="transmembrane region" description="Helical" evidence="1">
    <location>
        <begin position="150"/>
        <end position="168"/>
    </location>
</feature>
<feature type="transmembrane region" description="Helical" evidence="1">
    <location>
        <begin position="228"/>
        <end position="246"/>
    </location>
</feature>
<organism evidence="2 3">
    <name type="scientific">Spirosoma endophyticum</name>
    <dbReference type="NCBI Taxonomy" id="662367"/>
    <lineage>
        <taxon>Bacteria</taxon>
        <taxon>Pseudomonadati</taxon>
        <taxon>Bacteroidota</taxon>
        <taxon>Cytophagia</taxon>
        <taxon>Cytophagales</taxon>
        <taxon>Cytophagaceae</taxon>
        <taxon>Spirosoma</taxon>
    </lineage>
</organism>
<sequence length="250" mass="27277">MNLLLIKVTIIPAVIALVTLAIRKWGNKIGGLIGSMPWTAGPILLFFILEQGKEFGIHSIQGVMTGILALISFCLSYSAFSRKLSWLPTLLLAYVIYTITALLFNYLQLDLLVSYPLVIVSVLLALRFFPKPTGQVTGTRRLPFDIPIRMTVATVFVLVITGLASVLGPNWSGILTPFPIMTSVLAIFSHTLQGSNAAITTLRGLVIGLLGFTTFLFLQAFLLPEFSVALSFGLAFIVNTFINVVASRVW</sequence>
<dbReference type="STRING" id="662367.SAMN05216167_11866"/>
<feature type="transmembrane region" description="Helical" evidence="1">
    <location>
        <begin position="6"/>
        <end position="22"/>
    </location>
</feature>
<feature type="transmembrane region" description="Helical" evidence="1">
    <location>
        <begin position="174"/>
        <end position="192"/>
    </location>
</feature>
<dbReference type="Proteomes" id="UP000198598">
    <property type="component" value="Unassembled WGS sequence"/>
</dbReference>
<feature type="transmembrane region" description="Helical" evidence="1">
    <location>
        <begin position="55"/>
        <end position="77"/>
    </location>
</feature>
<keyword evidence="1" id="KW-0472">Membrane</keyword>
<feature type="transmembrane region" description="Helical" evidence="1">
    <location>
        <begin position="112"/>
        <end position="129"/>
    </location>
</feature>
<keyword evidence="1" id="KW-1133">Transmembrane helix</keyword>
<dbReference type="AlphaFoldDB" id="A0A1I2CVE5"/>
<keyword evidence="3" id="KW-1185">Reference proteome</keyword>
<evidence type="ECO:0000313" key="2">
    <source>
        <dbReference type="EMBL" id="SFE72234.1"/>
    </source>
</evidence>
<feature type="transmembrane region" description="Helical" evidence="1">
    <location>
        <begin position="29"/>
        <end position="49"/>
    </location>
</feature>